<feature type="compositionally biased region" description="Polar residues" evidence="1">
    <location>
        <begin position="206"/>
        <end position="234"/>
    </location>
</feature>
<feature type="compositionally biased region" description="Polar residues" evidence="1">
    <location>
        <begin position="185"/>
        <end position="199"/>
    </location>
</feature>
<dbReference type="VEuPathDB" id="FungiDB:BDBG_09510"/>
<sequence>MKNIEARLTIYFIASRISLVYATFEVDHKSSEVGSDYGKRKSRAFKMVAKDWGCDVKQVKQVEKRGKSYINLMRDNLAIILELKPEVSGICEYQLTNRLRQAIARWHQQRYPSEKRIERSILAAKIILQGLHTYGKGQYSYSSLRDSPSRLLNEVKRHMTWDNDGIITPKPLSELLDNPGRPSTRLENAANTPGSSTAQFHPPETVNPQASPDFNGMNMDSYNNAYQDQAPNMSDTGLPPSCICEFHRN</sequence>
<dbReference type="AlphaFoldDB" id="A0A179V510"/>
<proteinExistence type="predicted"/>
<protein>
    <submittedName>
        <fullName evidence="2">Uncharacterized protein</fullName>
    </submittedName>
</protein>
<reference evidence="3" key="1">
    <citation type="journal article" date="2015" name="PLoS Genet.">
        <title>The dynamic genome and transcriptome of the human fungal pathogen Blastomyces and close relative Emmonsia.</title>
        <authorList>
            <person name="Munoz J.F."/>
            <person name="Gauthier G.M."/>
            <person name="Desjardins C.A."/>
            <person name="Gallo J.E."/>
            <person name="Holder J."/>
            <person name="Sullivan T.D."/>
            <person name="Marty A.J."/>
            <person name="Carmen J.C."/>
            <person name="Chen Z."/>
            <person name="Ding L."/>
            <person name="Gujja S."/>
            <person name="Magrini V."/>
            <person name="Misas E."/>
            <person name="Mitreva M."/>
            <person name="Priest M."/>
            <person name="Saif S."/>
            <person name="Whiston E.A."/>
            <person name="Young S."/>
            <person name="Zeng Q."/>
            <person name="Goldman W.E."/>
            <person name="Mardis E.R."/>
            <person name="Taylor J.W."/>
            <person name="McEwen J.G."/>
            <person name="Clay O.K."/>
            <person name="Klein B.S."/>
            <person name="Cuomo C.A."/>
        </authorList>
    </citation>
    <scope>NUCLEOTIDE SEQUENCE [LARGE SCALE GENOMIC DNA]</scope>
    <source>
        <strain evidence="3">SLH14081</strain>
    </source>
</reference>
<dbReference type="GeneID" id="8500857"/>
<dbReference type="Proteomes" id="UP000002038">
    <property type="component" value="Unassembled WGS sequence"/>
</dbReference>
<dbReference type="KEGG" id="bgh:BDBG_09510"/>
<accession>A0A179V510</accession>
<dbReference type="EMBL" id="GG657497">
    <property type="protein sequence ID" value="OAT14497.1"/>
    <property type="molecule type" value="Genomic_DNA"/>
</dbReference>
<feature type="region of interest" description="Disordered" evidence="1">
    <location>
        <begin position="169"/>
        <end position="234"/>
    </location>
</feature>
<gene>
    <name evidence="2" type="ORF">BDBG_09510</name>
</gene>
<name>A0A179V510_BLAGS</name>
<evidence type="ECO:0000256" key="1">
    <source>
        <dbReference type="SAM" id="MobiDB-lite"/>
    </source>
</evidence>
<keyword evidence="3" id="KW-1185">Reference proteome</keyword>
<dbReference type="RefSeq" id="XP_031581479.1">
    <property type="nucleotide sequence ID" value="XM_031724041.1"/>
</dbReference>
<evidence type="ECO:0000313" key="2">
    <source>
        <dbReference type="EMBL" id="OAT14497.1"/>
    </source>
</evidence>
<organism evidence="2 3">
    <name type="scientific">Blastomyces gilchristii (strain SLH14081)</name>
    <name type="common">Blastomyces dermatitidis</name>
    <dbReference type="NCBI Taxonomy" id="559298"/>
    <lineage>
        <taxon>Eukaryota</taxon>
        <taxon>Fungi</taxon>
        <taxon>Dikarya</taxon>
        <taxon>Ascomycota</taxon>
        <taxon>Pezizomycotina</taxon>
        <taxon>Eurotiomycetes</taxon>
        <taxon>Eurotiomycetidae</taxon>
        <taxon>Onygenales</taxon>
        <taxon>Ajellomycetaceae</taxon>
        <taxon>Blastomyces</taxon>
    </lineage>
</organism>
<dbReference type="OrthoDB" id="10396550at2759"/>
<evidence type="ECO:0000313" key="3">
    <source>
        <dbReference type="Proteomes" id="UP000002038"/>
    </source>
</evidence>